<organism evidence="1 3">
    <name type="scientific">Tigheibacillus halophilus</name>
    <dbReference type="NCBI Taxonomy" id="361280"/>
    <lineage>
        <taxon>Bacteria</taxon>
        <taxon>Bacillati</taxon>
        <taxon>Bacillota</taxon>
        <taxon>Bacilli</taxon>
        <taxon>Bacillales</taxon>
        <taxon>Bacillaceae</taxon>
        <taxon>Tigheibacillus</taxon>
    </lineage>
</organism>
<evidence type="ECO:0000313" key="3">
    <source>
        <dbReference type="Proteomes" id="UP001281447"/>
    </source>
</evidence>
<sequence length="61" mass="7159">MLHKETVEKETGNVIIPRKDFEELINKVHAAAAMKNDYVRIKNLEPWKENEKLKKGKRIVS</sequence>
<name>A0ABU5C3G3_9BACI</name>
<dbReference type="Proteomes" id="UP001281447">
    <property type="component" value="Unassembled WGS sequence"/>
</dbReference>
<evidence type="ECO:0000313" key="2">
    <source>
        <dbReference type="EMBL" id="MDY0393120.1"/>
    </source>
</evidence>
<dbReference type="EMBL" id="JAWDIP010000002">
    <property type="protein sequence ID" value="MDY0393120.1"/>
    <property type="molecule type" value="Genomic_DNA"/>
</dbReference>
<protein>
    <submittedName>
        <fullName evidence="1">Uncharacterized protein</fullName>
    </submittedName>
</protein>
<accession>A0ABU5C3G3</accession>
<comment type="caution">
    <text evidence="1">The sequence shown here is derived from an EMBL/GenBank/DDBJ whole genome shotgun (WGS) entry which is preliminary data.</text>
</comment>
<reference evidence="1 3" key="1">
    <citation type="submission" date="2023-10" db="EMBL/GenBank/DDBJ databases">
        <title>Virgibacillus halophilus 5B73C genome.</title>
        <authorList>
            <person name="Miliotis G."/>
            <person name="Sengupta P."/>
            <person name="Hameed A."/>
            <person name="Chuvochina M."/>
            <person name="Mcdonagh F."/>
            <person name="Simpson A.C."/>
            <person name="Singh N.K."/>
            <person name="Rekha P.D."/>
            <person name="Raman K."/>
            <person name="Hugenholtz P."/>
            <person name="Venkateswaran K."/>
        </authorList>
    </citation>
    <scope>NUCLEOTIDE SEQUENCE [LARGE SCALE GENOMIC DNA]</scope>
    <source>
        <strain evidence="1 3">5B73C</strain>
    </source>
</reference>
<keyword evidence="3" id="KW-1185">Reference proteome</keyword>
<dbReference type="EMBL" id="JAWDIP010000002">
    <property type="protein sequence ID" value="MDY0393114.1"/>
    <property type="molecule type" value="Genomic_DNA"/>
</dbReference>
<evidence type="ECO:0000313" key="1">
    <source>
        <dbReference type="EMBL" id="MDY0393114.1"/>
    </source>
</evidence>
<gene>
    <name evidence="1" type="ORF">RWE15_00065</name>
    <name evidence="2" type="ORF">RWE15_00095</name>
</gene>
<proteinExistence type="predicted"/>